<comment type="caution">
    <text evidence="1">The sequence shown here is derived from an EMBL/GenBank/DDBJ whole genome shotgun (WGS) entry which is preliminary data.</text>
</comment>
<accession>A0A0F9EAM6</accession>
<proteinExistence type="predicted"/>
<dbReference type="AlphaFoldDB" id="A0A0F9EAM6"/>
<gene>
    <name evidence="1" type="ORF">LCGC14_2448650</name>
</gene>
<reference evidence="1" key="1">
    <citation type="journal article" date="2015" name="Nature">
        <title>Complex archaea that bridge the gap between prokaryotes and eukaryotes.</title>
        <authorList>
            <person name="Spang A."/>
            <person name="Saw J.H."/>
            <person name="Jorgensen S.L."/>
            <person name="Zaremba-Niedzwiedzka K."/>
            <person name="Martijn J."/>
            <person name="Lind A.E."/>
            <person name="van Eijk R."/>
            <person name="Schleper C."/>
            <person name="Guy L."/>
            <person name="Ettema T.J."/>
        </authorList>
    </citation>
    <scope>NUCLEOTIDE SEQUENCE</scope>
</reference>
<sequence length="87" mass="10302">MDKEPPTIELLQEYCKEQCMGDCKDEDTGNCKVRQYNAAREKPCVWKWNKRHNRWDTGCGQIYWMHGKDLKNVKTCLYCGQPIQEGE</sequence>
<organism evidence="1">
    <name type="scientific">marine sediment metagenome</name>
    <dbReference type="NCBI Taxonomy" id="412755"/>
    <lineage>
        <taxon>unclassified sequences</taxon>
        <taxon>metagenomes</taxon>
        <taxon>ecological metagenomes</taxon>
    </lineage>
</organism>
<dbReference type="EMBL" id="LAZR01037848">
    <property type="protein sequence ID" value="KKL21118.1"/>
    <property type="molecule type" value="Genomic_DNA"/>
</dbReference>
<evidence type="ECO:0000313" key="1">
    <source>
        <dbReference type="EMBL" id="KKL21118.1"/>
    </source>
</evidence>
<protein>
    <submittedName>
        <fullName evidence="1">Uncharacterized protein</fullName>
    </submittedName>
</protein>
<name>A0A0F9EAM6_9ZZZZ</name>